<dbReference type="InterPro" id="IPR029058">
    <property type="entry name" value="AB_hydrolase_fold"/>
</dbReference>
<dbReference type="SUPFAM" id="SSF53474">
    <property type="entry name" value="alpha/beta-Hydrolases"/>
    <property type="match status" value="1"/>
</dbReference>
<dbReference type="Gene3D" id="3.40.50.1820">
    <property type="entry name" value="alpha/beta hydrolase"/>
    <property type="match status" value="1"/>
</dbReference>
<name>A0ABQ3II13_9GAMM</name>
<proteinExistence type="predicted"/>
<comment type="caution">
    <text evidence="2">The sequence shown here is derived from an EMBL/GenBank/DDBJ whole genome shotgun (WGS) entry which is preliminary data.</text>
</comment>
<dbReference type="PANTHER" id="PTHR13136">
    <property type="entry name" value="TESTIS DEVELOPMENT PROTEIN PRTD"/>
    <property type="match status" value="1"/>
</dbReference>
<dbReference type="InterPro" id="IPR026555">
    <property type="entry name" value="NSL3/Tex30"/>
</dbReference>
<dbReference type="InterPro" id="IPR046879">
    <property type="entry name" value="KANL3/Tex30_Abhydrolase"/>
</dbReference>
<organism evidence="2 3">
    <name type="scientific">Thalassotalea profundi</name>
    <dbReference type="NCBI Taxonomy" id="2036687"/>
    <lineage>
        <taxon>Bacteria</taxon>
        <taxon>Pseudomonadati</taxon>
        <taxon>Pseudomonadota</taxon>
        <taxon>Gammaproteobacteria</taxon>
        <taxon>Alteromonadales</taxon>
        <taxon>Colwelliaceae</taxon>
        <taxon>Thalassotalea</taxon>
    </lineage>
</organism>
<dbReference type="Proteomes" id="UP000626370">
    <property type="component" value="Unassembled WGS sequence"/>
</dbReference>
<keyword evidence="2" id="KW-0378">Hydrolase</keyword>
<reference evidence="3" key="1">
    <citation type="journal article" date="2019" name="Int. J. Syst. Evol. Microbiol.">
        <title>The Global Catalogue of Microorganisms (GCM) 10K type strain sequencing project: providing services to taxonomists for standard genome sequencing and annotation.</title>
        <authorList>
            <consortium name="The Broad Institute Genomics Platform"/>
            <consortium name="The Broad Institute Genome Sequencing Center for Infectious Disease"/>
            <person name="Wu L."/>
            <person name="Ma J."/>
        </authorList>
    </citation>
    <scope>NUCLEOTIDE SEQUENCE [LARGE SCALE GENOMIC DNA]</scope>
    <source>
        <strain evidence="3">CGMCC 1.15922</strain>
    </source>
</reference>
<dbReference type="EMBL" id="BNAH01000004">
    <property type="protein sequence ID" value="GHE85187.1"/>
    <property type="molecule type" value="Genomic_DNA"/>
</dbReference>
<dbReference type="RefSeq" id="WP_189377417.1">
    <property type="nucleotide sequence ID" value="NZ_BNAH01000004.1"/>
</dbReference>
<gene>
    <name evidence="2" type="ORF">GCM10011501_12690</name>
</gene>
<dbReference type="PANTHER" id="PTHR13136:SF11">
    <property type="entry name" value="TESTIS-EXPRESSED PROTEIN 30"/>
    <property type="match status" value="1"/>
</dbReference>
<accession>A0ABQ3II13</accession>
<evidence type="ECO:0000313" key="2">
    <source>
        <dbReference type="EMBL" id="GHE85187.1"/>
    </source>
</evidence>
<sequence>MSNTSIVSQTVTHAKATVIFAHGAGADKNSDFLNLVSAQLLPHGINVLRFNFPYMDKRLQDGKRRPPDRMPKLIECLAQVIEEHKTSLPLYLMGKSMGGRVAATLAKDHSEHIRGVICLGYPFHPHKQPDKLRLEPLQNITKPVLIIQGDRDALGNKCEIERYEISTRCQLHFLPDGDHDLKPRVKSGHTHQQHLHSAITIINGFINENNEN</sequence>
<feature type="domain" description="KANL3/Tex30 alpha/beta hydrolase-like" evidence="1">
    <location>
        <begin position="15"/>
        <end position="207"/>
    </location>
</feature>
<evidence type="ECO:0000259" key="1">
    <source>
        <dbReference type="Pfam" id="PF20408"/>
    </source>
</evidence>
<dbReference type="Pfam" id="PF20408">
    <property type="entry name" value="Abhydrolase_11"/>
    <property type="match status" value="1"/>
</dbReference>
<evidence type="ECO:0000313" key="3">
    <source>
        <dbReference type="Proteomes" id="UP000626370"/>
    </source>
</evidence>
<dbReference type="GO" id="GO:0016787">
    <property type="term" value="F:hydrolase activity"/>
    <property type="evidence" value="ECO:0007669"/>
    <property type="project" value="UniProtKB-KW"/>
</dbReference>
<protein>
    <submittedName>
        <fullName evidence="2">Alpha/beta hydrolase</fullName>
    </submittedName>
</protein>
<keyword evidence="3" id="KW-1185">Reference proteome</keyword>